<comment type="caution">
    <text evidence="1">The sequence shown here is derived from an EMBL/GenBank/DDBJ whole genome shotgun (WGS) entry which is preliminary data.</text>
</comment>
<dbReference type="EMBL" id="PZQS01000005">
    <property type="protein sequence ID" value="PVD29766.1"/>
    <property type="molecule type" value="Genomic_DNA"/>
</dbReference>
<dbReference type="PANTHER" id="PTHR38332:SF1">
    <property type="entry name" value="RE49668P"/>
    <property type="match status" value="1"/>
</dbReference>
<organism evidence="1 2">
    <name type="scientific">Pomacea canaliculata</name>
    <name type="common">Golden apple snail</name>
    <dbReference type="NCBI Taxonomy" id="400727"/>
    <lineage>
        <taxon>Eukaryota</taxon>
        <taxon>Metazoa</taxon>
        <taxon>Spiralia</taxon>
        <taxon>Lophotrochozoa</taxon>
        <taxon>Mollusca</taxon>
        <taxon>Gastropoda</taxon>
        <taxon>Caenogastropoda</taxon>
        <taxon>Architaenioglossa</taxon>
        <taxon>Ampullarioidea</taxon>
        <taxon>Ampullariidae</taxon>
        <taxon>Pomacea</taxon>
    </lineage>
</organism>
<name>A0A2T7P8N3_POMCA</name>
<proteinExistence type="predicted"/>
<dbReference type="PANTHER" id="PTHR38332">
    <property type="entry name" value="PROTEIN CBG11604"/>
    <property type="match status" value="1"/>
</dbReference>
<dbReference type="AlphaFoldDB" id="A0A2T7P8N3"/>
<evidence type="ECO:0000313" key="2">
    <source>
        <dbReference type="Proteomes" id="UP000245119"/>
    </source>
</evidence>
<gene>
    <name evidence="1" type="ORF">C0Q70_09023</name>
</gene>
<evidence type="ECO:0008006" key="3">
    <source>
        <dbReference type="Google" id="ProtNLM"/>
    </source>
</evidence>
<dbReference type="OrthoDB" id="75169at2759"/>
<accession>A0A2T7P8N3</accession>
<sequence>MYTCVTCITVDCLGCFTCTSINYNNPECEDPFNNTGTFWDGDCWAARKERKGNFPATQCIKMIAEDRDTGHTIVARTCVVDNGDTNSETEIGRLSHCGWMRTIKYGHKRMRGCILACDTDGCNSATRLGAPISDVLAVGFFSLAVAWTLRV</sequence>
<protein>
    <recommendedName>
        <fullName evidence="3">Protein quiver</fullName>
    </recommendedName>
</protein>
<dbReference type="Proteomes" id="UP000245119">
    <property type="component" value="Linkage Group LG5"/>
</dbReference>
<reference evidence="1 2" key="1">
    <citation type="submission" date="2018-04" db="EMBL/GenBank/DDBJ databases">
        <title>The genome of golden apple snail Pomacea canaliculata provides insight into stress tolerance and invasive adaptation.</title>
        <authorList>
            <person name="Liu C."/>
            <person name="Liu B."/>
            <person name="Ren Y."/>
            <person name="Zhang Y."/>
            <person name="Wang H."/>
            <person name="Li S."/>
            <person name="Jiang F."/>
            <person name="Yin L."/>
            <person name="Zhang G."/>
            <person name="Qian W."/>
            <person name="Fan W."/>
        </authorList>
    </citation>
    <scope>NUCLEOTIDE SEQUENCE [LARGE SCALE GENOMIC DNA]</scope>
    <source>
        <strain evidence="1">SZHN2017</strain>
        <tissue evidence="1">Muscle</tissue>
    </source>
</reference>
<evidence type="ECO:0000313" key="1">
    <source>
        <dbReference type="EMBL" id="PVD29766.1"/>
    </source>
</evidence>
<keyword evidence="2" id="KW-1185">Reference proteome</keyword>